<gene>
    <name evidence="3" type="ORF">I5907_04180</name>
</gene>
<proteinExistence type="predicted"/>
<dbReference type="EMBL" id="JADWYR010000001">
    <property type="protein sequence ID" value="MBG9375418.1"/>
    <property type="molecule type" value="Genomic_DNA"/>
</dbReference>
<reference evidence="3" key="1">
    <citation type="submission" date="2020-11" db="EMBL/GenBank/DDBJ databases">
        <title>Bacterial whole genome sequence for Panacibacter sp. DH6.</title>
        <authorList>
            <person name="Le V."/>
            <person name="Ko S."/>
            <person name="Ahn C.-Y."/>
            <person name="Oh H.-M."/>
        </authorList>
    </citation>
    <scope>NUCLEOTIDE SEQUENCE</scope>
    <source>
        <strain evidence="3">DH6</strain>
    </source>
</reference>
<organism evidence="3 4">
    <name type="scientific">Panacibacter microcysteis</name>
    <dbReference type="NCBI Taxonomy" id="2793269"/>
    <lineage>
        <taxon>Bacteria</taxon>
        <taxon>Pseudomonadati</taxon>
        <taxon>Bacteroidota</taxon>
        <taxon>Chitinophagia</taxon>
        <taxon>Chitinophagales</taxon>
        <taxon>Chitinophagaceae</taxon>
        <taxon>Panacibacter</taxon>
    </lineage>
</organism>
<comment type="caution">
    <text evidence="3">The sequence shown here is derived from an EMBL/GenBank/DDBJ whole genome shotgun (WGS) entry which is preliminary data.</text>
</comment>
<feature type="domain" description="Cytochrome c-552/4" evidence="2">
    <location>
        <begin position="46"/>
        <end position="73"/>
    </location>
</feature>
<dbReference type="AlphaFoldDB" id="A0A931GVS9"/>
<dbReference type="InterPro" id="IPR051829">
    <property type="entry name" value="Multiheme_Cytochr_ET"/>
</dbReference>
<evidence type="ECO:0000313" key="4">
    <source>
        <dbReference type="Proteomes" id="UP000628448"/>
    </source>
</evidence>
<dbReference type="Gene3D" id="1.10.1130.10">
    <property type="entry name" value="Flavocytochrome C3, Chain A"/>
    <property type="match status" value="1"/>
</dbReference>
<accession>A0A931GVS9</accession>
<dbReference type="InterPro" id="IPR036280">
    <property type="entry name" value="Multihaem_cyt_sf"/>
</dbReference>
<dbReference type="PANTHER" id="PTHR35038">
    <property type="entry name" value="DISSIMILATORY SULFITE REDUCTASE SIRA"/>
    <property type="match status" value="1"/>
</dbReference>
<keyword evidence="4" id="KW-1185">Reference proteome</keyword>
<evidence type="ECO:0000313" key="3">
    <source>
        <dbReference type="EMBL" id="MBG9375418.1"/>
    </source>
</evidence>
<sequence length="406" mass="45596">MNLLFKKLPLLICCIVLTLALLTKCISKPAIEIKDNYGKAFAGSEQCRKCHEQVYETFTHTSHANTSNVAEENTIAGSFANGQNTYAYSFYDVVAMLQTDSGFYQAWYKNGKEERRSKMDAVIGSGRRGQSYISWQQDHFVQLPVSYFRSSGTWVNSPGFSTFRPAFNRPITTRCLECHATYAKDTGHTVSADRIDPNQVIFGVQCERCHGPALEHVQFHEEHPEEKKPQHIMRLATMQRQQQVDLCAYCHGGMRQDDHPAFGYRPGDTMAHTAAENALVANQQLDVHLNQYGLLASSKCYIMTQDLQCGSCHNTHTEQRNQPAVFSAKCLTCHAENSQHFCSMKQLSAATLKANCIDCHMPVKQSDFLTVEEEGKAGATPAVIRSHRIAIYADEAKKYTTLLKSK</sequence>
<dbReference type="Pfam" id="PF13435">
    <property type="entry name" value="Cytochrome_C554"/>
    <property type="match status" value="2"/>
</dbReference>
<dbReference type="Proteomes" id="UP000628448">
    <property type="component" value="Unassembled WGS sequence"/>
</dbReference>
<dbReference type="InterPro" id="IPR023155">
    <property type="entry name" value="Cyt_c-552/4"/>
</dbReference>
<name>A0A931GVS9_9BACT</name>
<feature type="domain" description="Cytochrome c-552/4" evidence="2">
    <location>
        <begin position="172"/>
        <end position="211"/>
    </location>
</feature>
<evidence type="ECO:0000259" key="2">
    <source>
        <dbReference type="Pfam" id="PF13435"/>
    </source>
</evidence>
<dbReference type="PANTHER" id="PTHR35038:SF8">
    <property type="entry name" value="C-TYPE POLYHEME CYTOCHROME OMCC"/>
    <property type="match status" value="1"/>
</dbReference>
<dbReference type="RefSeq" id="WP_196989471.1">
    <property type="nucleotide sequence ID" value="NZ_JADWYR010000001.1"/>
</dbReference>
<dbReference type="SUPFAM" id="SSF48695">
    <property type="entry name" value="Multiheme cytochromes"/>
    <property type="match status" value="1"/>
</dbReference>
<evidence type="ECO:0000256" key="1">
    <source>
        <dbReference type="ARBA" id="ARBA00022729"/>
    </source>
</evidence>
<keyword evidence="1" id="KW-0732">Signal</keyword>
<protein>
    <recommendedName>
        <fullName evidence="2">Cytochrome c-552/4 domain-containing protein</fullName>
    </recommendedName>
</protein>